<evidence type="ECO:0000259" key="6">
    <source>
        <dbReference type="SMART" id="SM00470"/>
    </source>
</evidence>
<dbReference type="GO" id="GO:0003677">
    <property type="term" value="F:DNA binding"/>
    <property type="evidence" value="ECO:0007669"/>
    <property type="project" value="UniProtKB-KW"/>
</dbReference>
<dbReference type="InterPro" id="IPR004437">
    <property type="entry name" value="ParB/RepB/Spo0J"/>
</dbReference>
<dbReference type="EMBL" id="FOJU01000004">
    <property type="protein sequence ID" value="SFB04769.1"/>
    <property type="molecule type" value="Genomic_DNA"/>
</dbReference>
<feature type="domain" description="ParB-like N-terminal" evidence="6">
    <location>
        <begin position="35"/>
        <end position="126"/>
    </location>
</feature>
<dbReference type="InterPro" id="IPR003115">
    <property type="entry name" value="ParB_N"/>
</dbReference>
<dbReference type="Pfam" id="PF17762">
    <property type="entry name" value="HTH_ParB"/>
    <property type="match status" value="1"/>
</dbReference>
<protein>
    <submittedName>
        <fullName evidence="7">Chromosome segregation DNA-binding protein</fullName>
    </submittedName>
</protein>
<keyword evidence="2" id="KW-0159">Chromosome partition</keyword>
<dbReference type="FunFam" id="3.90.1530.30:FF:000001">
    <property type="entry name" value="Chromosome partitioning protein ParB"/>
    <property type="match status" value="1"/>
</dbReference>
<dbReference type="PANTHER" id="PTHR33375">
    <property type="entry name" value="CHROMOSOME-PARTITIONING PROTEIN PARB-RELATED"/>
    <property type="match status" value="1"/>
</dbReference>
<dbReference type="InterPro" id="IPR050336">
    <property type="entry name" value="Chromosome_partition/occlusion"/>
</dbReference>
<dbReference type="SMART" id="SM00470">
    <property type="entry name" value="ParB"/>
    <property type="match status" value="1"/>
</dbReference>
<reference evidence="7 8" key="1">
    <citation type="submission" date="2016-10" db="EMBL/GenBank/DDBJ databases">
        <authorList>
            <person name="de Groot N.N."/>
        </authorList>
    </citation>
    <scope>NUCLEOTIDE SEQUENCE [LARGE SCALE GENOMIC DNA]</scope>
    <source>
        <strain evidence="7 8">DSM 29316</strain>
    </source>
</reference>
<dbReference type="AlphaFoldDB" id="A0A1I0XUF5"/>
<dbReference type="InterPro" id="IPR041468">
    <property type="entry name" value="HTH_ParB/Spo0J"/>
</dbReference>
<dbReference type="InterPro" id="IPR036086">
    <property type="entry name" value="ParB/Sulfiredoxin_sf"/>
</dbReference>
<comment type="similarity">
    <text evidence="1">Belongs to the ParB family.</text>
</comment>
<evidence type="ECO:0000256" key="5">
    <source>
        <dbReference type="SAM" id="MobiDB-lite"/>
    </source>
</evidence>
<dbReference type="Gene3D" id="3.90.1530.30">
    <property type="match status" value="1"/>
</dbReference>
<dbReference type="SUPFAM" id="SSF109709">
    <property type="entry name" value="KorB DNA-binding domain-like"/>
    <property type="match status" value="1"/>
</dbReference>
<dbReference type="OrthoDB" id="9802051at2"/>
<dbReference type="GO" id="GO:0045881">
    <property type="term" value="P:positive regulation of sporulation resulting in formation of a cellular spore"/>
    <property type="evidence" value="ECO:0007669"/>
    <property type="project" value="TreeGrafter"/>
</dbReference>
<evidence type="ECO:0000256" key="2">
    <source>
        <dbReference type="ARBA" id="ARBA00022829"/>
    </source>
</evidence>
<dbReference type="GO" id="GO:0005694">
    <property type="term" value="C:chromosome"/>
    <property type="evidence" value="ECO:0007669"/>
    <property type="project" value="TreeGrafter"/>
</dbReference>
<dbReference type="STRING" id="871651.SAMN05421688_2523"/>
<comment type="function">
    <text evidence="4">Involved in chromosome partition. Localize to both poles of the predivisional cell following completion of DNA replication. Binds to the DNA origin of replication.</text>
</comment>
<sequence length="297" mass="32698">MSSESRSKGLGRGLSALLADIQPEQDERLDRAYTKFVPIEEVEPNPDQPRKAFSDADLDDLANSIAEKGILQPLIVRPVNGGERYQIVAGERRWRAAQMARLHEIPVLVRELNDVEVLEIAIVENVQRADLNAIEEATGYKQLIDSFGHTQEKIATALGKSRSHIANVLRLLNLPPEIQAYVSRGLISAGHARAVIGHERAVELIEEAVKKGLSVREIEKLAKKTETPSKATRRSARSGSKDPSTIELESDLSAAVGMKIGIDHDEERGSGRVSISYDTLDQLDDICRLLGQSTSRD</sequence>
<dbReference type="FunFam" id="1.10.10.2830:FF:000001">
    <property type="entry name" value="Chromosome partitioning protein ParB"/>
    <property type="match status" value="1"/>
</dbReference>
<evidence type="ECO:0000313" key="7">
    <source>
        <dbReference type="EMBL" id="SFB04769.1"/>
    </source>
</evidence>
<evidence type="ECO:0000313" key="8">
    <source>
        <dbReference type="Proteomes" id="UP000198796"/>
    </source>
</evidence>
<evidence type="ECO:0000256" key="4">
    <source>
        <dbReference type="ARBA" id="ARBA00025472"/>
    </source>
</evidence>
<dbReference type="Gene3D" id="1.10.10.2830">
    <property type="match status" value="1"/>
</dbReference>
<dbReference type="SUPFAM" id="SSF110849">
    <property type="entry name" value="ParB/Sulfiredoxin"/>
    <property type="match status" value="1"/>
</dbReference>
<dbReference type="RefSeq" id="WP_092065431.1">
    <property type="nucleotide sequence ID" value="NZ_FOJU01000004.1"/>
</dbReference>
<feature type="region of interest" description="Disordered" evidence="5">
    <location>
        <begin position="223"/>
        <end position="248"/>
    </location>
</feature>
<evidence type="ECO:0000256" key="3">
    <source>
        <dbReference type="ARBA" id="ARBA00023125"/>
    </source>
</evidence>
<gene>
    <name evidence="7" type="ORF">SAMN05421688_2523</name>
</gene>
<evidence type="ECO:0000256" key="1">
    <source>
        <dbReference type="ARBA" id="ARBA00006295"/>
    </source>
</evidence>
<dbReference type="NCBIfam" id="TIGR00180">
    <property type="entry name" value="parB_part"/>
    <property type="match status" value="1"/>
</dbReference>
<organism evidence="7 8">
    <name type="scientific">Poseidonocella pacifica</name>
    <dbReference type="NCBI Taxonomy" id="871651"/>
    <lineage>
        <taxon>Bacteria</taxon>
        <taxon>Pseudomonadati</taxon>
        <taxon>Pseudomonadota</taxon>
        <taxon>Alphaproteobacteria</taxon>
        <taxon>Rhodobacterales</taxon>
        <taxon>Roseobacteraceae</taxon>
        <taxon>Poseidonocella</taxon>
    </lineage>
</organism>
<dbReference type="GO" id="GO:0007059">
    <property type="term" value="P:chromosome segregation"/>
    <property type="evidence" value="ECO:0007669"/>
    <property type="project" value="UniProtKB-KW"/>
</dbReference>
<dbReference type="PANTHER" id="PTHR33375:SF1">
    <property type="entry name" value="CHROMOSOME-PARTITIONING PROTEIN PARB-RELATED"/>
    <property type="match status" value="1"/>
</dbReference>
<keyword evidence="3 7" id="KW-0238">DNA-binding</keyword>
<dbReference type="Pfam" id="PF23552">
    <property type="entry name" value="ParB_C"/>
    <property type="match status" value="1"/>
</dbReference>
<dbReference type="Pfam" id="PF02195">
    <property type="entry name" value="ParB_N"/>
    <property type="match status" value="1"/>
</dbReference>
<dbReference type="Proteomes" id="UP000198796">
    <property type="component" value="Unassembled WGS sequence"/>
</dbReference>
<proteinExistence type="inferred from homology"/>
<accession>A0A1I0XUF5</accession>
<dbReference type="CDD" id="cd16393">
    <property type="entry name" value="SPO0J_N"/>
    <property type="match status" value="1"/>
</dbReference>
<dbReference type="InterPro" id="IPR057240">
    <property type="entry name" value="ParB_dimer_C"/>
</dbReference>
<name>A0A1I0XUF5_9RHOB</name>
<keyword evidence="8" id="KW-1185">Reference proteome</keyword>